<name>A0A0S7EGK0_9FLAO</name>
<organism evidence="1 2">
    <name type="scientific">Myroides odoratimimus</name>
    <dbReference type="NCBI Taxonomy" id="76832"/>
    <lineage>
        <taxon>Bacteria</taxon>
        <taxon>Pseudomonadati</taxon>
        <taxon>Bacteroidota</taxon>
        <taxon>Flavobacteriia</taxon>
        <taxon>Flavobacteriales</taxon>
        <taxon>Flavobacteriaceae</taxon>
        <taxon>Myroides</taxon>
    </lineage>
</organism>
<dbReference type="AlphaFoldDB" id="A0A0S7EGK0"/>
<gene>
    <name evidence="1" type="ORF">AS202_02930</name>
</gene>
<reference evidence="1 2" key="1">
    <citation type="journal article" date="2016" name="J. Zhejiang Univ. Sci. B">
        <title>Antibiotic resistance mechanisms of Myroides sp.</title>
        <authorList>
            <person name="Hu S."/>
            <person name="Yuan S."/>
            <person name="Qu H."/>
            <person name="Jiang T."/>
            <person name="Zhou Y."/>
            <person name="Wang M."/>
            <person name="Ming D."/>
        </authorList>
    </citation>
    <scope>NUCLEOTIDE SEQUENCE [LARGE SCALE GENOMIC DNA]</scope>
    <source>
        <strain evidence="1 2">PR63039</strain>
    </source>
</reference>
<sequence length="206" mass="23579">MKKLLILLFSVFSVMSFGQSKYEAGMQKAMQQWQSGQSKEAVAMLDRIAMSDKENWIPVYYKVFISITGGFSNPQADNIEDIVAANRVLIDQWLEKGGSEWYVLKGMNETLELITDPMNKGMVQTPIINKAYDKSIELDPTNPRAVYSVASFQINSAKFMKVDMTYYCKMLEKSIELFDKQKSDVPFYPSWGKDWALKTQELCKGK</sequence>
<dbReference type="eggNOG" id="ENOG502ZB91">
    <property type="taxonomic scope" value="Bacteria"/>
</dbReference>
<evidence type="ECO:0000313" key="2">
    <source>
        <dbReference type="Proteomes" id="UP000069030"/>
    </source>
</evidence>
<dbReference type="RefSeq" id="WP_006259604.1">
    <property type="nucleotide sequence ID" value="NZ_BCMQ01000005.1"/>
</dbReference>
<protein>
    <submittedName>
        <fullName evidence="1">Uncharacterized protein</fullName>
    </submittedName>
</protein>
<dbReference type="Proteomes" id="UP000069030">
    <property type="component" value="Chromosome"/>
</dbReference>
<proteinExistence type="predicted"/>
<evidence type="ECO:0000313" key="1">
    <source>
        <dbReference type="EMBL" id="ALU25174.1"/>
    </source>
</evidence>
<dbReference type="EMBL" id="CP013690">
    <property type="protein sequence ID" value="ALU25174.1"/>
    <property type="molecule type" value="Genomic_DNA"/>
</dbReference>
<dbReference type="KEGG" id="mod:AS202_02930"/>
<accession>A0A0S7EGK0</accession>